<dbReference type="Proteomes" id="UP000294360">
    <property type="component" value="Chromosome"/>
</dbReference>
<gene>
    <name evidence="1" type="ORF">MTUNDRAET4_0529</name>
</gene>
<dbReference type="KEGG" id="mtun:MTUNDRAET4_0529"/>
<sequence length="184" mass="20415">MAHLALSRVSAQIGGVEAGLGWECWGIPAPFCLTGRISALAPALIYCRDHPLFAVDWVRWGRRRHGRRRVGRDFSVERTHRGTWPVQLAGVIVHFDACQNFDIARHGRNALSNAIGPIFRLVTGPVLLQLRQCVVLVLHTALIGQLIVLTAAEAESLRFTAGLFDIELWHADRGGARDRGKQRT</sequence>
<accession>A0A4U8YXJ7</accession>
<name>A0A4U8YXJ7_METTU</name>
<proteinExistence type="predicted"/>
<dbReference type="AlphaFoldDB" id="A0A4U8YXJ7"/>
<evidence type="ECO:0000313" key="2">
    <source>
        <dbReference type="Proteomes" id="UP000294360"/>
    </source>
</evidence>
<dbReference type="EMBL" id="LR536450">
    <property type="protein sequence ID" value="VFU07422.1"/>
    <property type="molecule type" value="Genomic_DNA"/>
</dbReference>
<protein>
    <submittedName>
        <fullName evidence="1">Uncharacterized protein</fullName>
    </submittedName>
</protein>
<reference evidence="1 2" key="1">
    <citation type="submission" date="2019-03" db="EMBL/GenBank/DDBJ databases">
        <authorList>
            <person name="Kox A.R. M."/>
        </authorList>
    </citation>
    <scope>NUCLEOTIDE SEQUENCE [LARGE SCALE GENOMIC DNA]</scope>
    <source>
        <strain evidence="1">MTUNDRAET4 annotated genome</strain>
    </source>
</reference>
<organism evidence="1 2">
    <name type="scientific">Methylocella tundrae</name>
    <dbReference type="NCBI Taxonomy" id="227605"/>
    <lineage>
        <taxon>Bacteria</taxon>
        <taxon>Pseudomonadati</taxon>
        <taxon>Pseudomonadota</taxon>
        <taxon>Alphaproteobacteria</taxon>
        <taxon>Hyphomicrobiales</taxon>
        <taxon>Beijerinckiaceae</taxon>
        <taxon>Methylocella</taxon>
    </lineage>
</organism>
<evidence type="ECO:0000313" key="1">
    <source>
        <dbReference type="EMBL" id="VFU07422.1"/>
    </source>
</evidence>